<comment type="caution">
    <text evidence="1">The sequence shown here is derived from an EMBL/GenBank/DDBJ whole genome shotgun (WGS) entry which is preliminary data.</text>
</comment>
<organism evidence="1 2">
    <name type="scientific">Bacteriovorax antarcticus</name>
    <dbReference type="NCBI Taxonomy" id="3088717"/>
    <lineage>
        <taxon>Bacteria</taxon>
        <taxon>Pseudomonadati</taxon>
        <taxon>Bdellovibrionota</taxon>
        <taxon>Bacteriovoracia</taxon>
        <taxon>Bacteriovoracales</taxon>
        <taxon>Bacteriovoracaceae</taxon>
        <taxon>Bacteriovorax</taxon>
    </lineage>
</organism>
<dbReference type="EMBL" id="JAYGJQ010000003">
    <property type="protein sequence ID" value="MEA9358590.1"/>
    <property type="molecule type" value="Genomic_DNA"/>
</dbReference>
<gene>
    <name evidence="1" type="ORF">SHI21_20300</name>
</gene>
<accession>A0ABU5W463</accession>
<reference evidence="1 2" key="1">
    <citation type="submission" date="2023-11" db="EMBL/GenBank/DDBJ databases">
        <title>A Novel Polar Bacteriovorax (B. antarcticus) Isolated from the Biocrust in Antarctica.</title>
        <authorList>
            <person name="Mun W."/>
            <person name="Choi S.Y."/>
            <person name="Mitchell R.J."/>
        </authorList>
    </citation>
    <scope>NUCLEOTIDE SEQUENCE [LARGE SCALE GENOMIC DNA]</scope>
    <source>
        <strain evidence="1 2">PP10</strain>
    </source>
</reference>
<sequence>MAQNLKIEGIYDQRTLKLLKSKGIRDFGFNFSPMSFNFIQEHVFLKELVPLLEPKDKIHLHFSRINDPMIQKVILDLGKAGVGKENIFIDCDEGTEKSQEIGVNYYLNYYPELTLAACASPYFCGMIFNFSFFEDLHRRGILNNFIANFYTHFKQHLTEDKQIVMRIDWNDNVFPSLFDYFDIDLMSFSINDKIEVCYRNVDLKKLTVEMEHIEKNKNLTDNF</sequence>
<protein>
    <submittedName>
        <fullName evidence="1">Uncharacterized protein</fullName>
    </submittedName>
</protein>
<dbReference type="RefSeq" id="WP_323579068.1">
    <property type="nucleotide sequence ID" value="NZ_JAYGJQ010000003.1"/>
</dbReference>
<name>A0ABU5W463_9BACT</name>
<dbReference type="Proteomes" id="UP001302274">
    <property type="component" value="Unassembled WGS sequence"/>
</dbReference>
<keyword evidence="2" id="KW-1185">Reference proteome</keyword>
<proteinExistence type="predicted"/>
<evidence type="ECO:0000313" key="2">
    <source>
        <dbReference type="Proteomes" id="UP001302274"/>
    </source>
</evidence>
<evidence type="ECO:0000313" key="1">
    <source>
        <dbReference type="EMBL" id="MEA9358590.1"/>
    </source>
</evidence>